<feature type="domain" description="Knr4/Smi1-like" evidence="1">
    <location>
        <begin position="37"/>
        <end position="223"/>
    </location>
</feature>
<comment type="caution">
    <text evidence="2">The sequence shown here is derived from an EMBL/GenBank/DDBJ whole genome shotgun (WGS) entry which is preliminary data.</text>
</comment>
<evidence type="ECO:0000313" key="2">
    <source>
        <dbReference type="EMBL" id="MCS7481687.1"/>
    </source>
</evidence>
<proteinExistence type="predicted"/>
<sequence>MPMESHLLRVLDDRAAAWMFIRDFAAEWVAPLTADDGCDDAELDAAEARLGVRLPAALREAYRLFGRREDLTRNQDRLLPPDGLVVEKGLLVFREENQWVAHWGVPVEDLDRDDPRVVMTMDLADPNADPRVAWFDRFSVACVEMVLSESLFVPEDLATSYELTPDDVEVLERWATPLPLPEYPAGGGSRWFTGPDLLLREDGKSWLWVRARTEEALDEFVDAPEEWLRR</sequence>
<dbReference type="InterPro" id="IPR018958">
    <property type="entry name" value="Knr4/Smi1-like_dom"/>
</dbReference>
<evidence type="ECO:0000313" key="3">
    <source>
        <dbReference type="Proteomes" id="UP001141259"/>
    </source>
</evidence>
<dbReference type="Proteomes" id="UP001141259">
    <property type="component" value="Unassembled WGS sequence"/>
</dbReference>
<dbReference type="SMART" id="SM00860">
    <property type="entry name" value="SMI1_KNR4"/>
    <property type="match status" value="1"/>
</dbReference>
<name>A0A9X2VT10_9PSEU</name>
<dbReference type="EMBL" id="JANYMP010000019">
    <property type="protein sequence ID" value="MCS7481687.1"/>
    <property type="molecule type" value="Genomic_DNA"/>
</dbReference>
<protein>
    <submittedName>
        <fullName evidence="2">SMI1/KNR4 family protein</fullName>
    </submittedName>
</protein>
<reference evidence="2" key="1">
    <citation type="submission" date="2022-08" db="EMBL/GenBank/DDBJ databases">
        <authorList>
            <person name="Tistechok S."/>
            <person name="Samborskyy M."/>
            <person name="Roman I."/>
        </authorList>
    </citation>
    <scope>NUCLEOTIDE SEQUENCE</scope>
    <source>
        <strain evidence="2">DSM 103496</strain>
    </source>
</reference>
<dbReference type="RefSeq" id="WP_259627167.1">
    <property type="nucleotide sequence ID" value="NZ_JANYMP010000019.1"/>
</dbReference>
<keyword evidence="3" id="KW-1185">Reference proteome</keyword>
<dbReference type="AlphaFoldDB" id="A0A9X2VT10"/>
<gene>
    <name evidence="2" type="ORF">NZH93_32930</name>
</gene>
<evidence type="ECO:0000259" key="1">
    <source>
        <dbReference type="SMART" id="SM00860"/>
    </source>
</evidence>
<accession>A0A9X2VT10</accession>
<organism evidence="2 3">
    <name type="scientific">Umezawaea endophytica</name>
    <dbReference type="NCBI Taxonomy" id="1654476"/>
    <lineage>
        <taxon>Bacteria</taxon>
        <taxon>Bacillati</taxon>
        <taxon>Actinomycetota</taxon>
        <taxon>Actinomycetes</taxon>
        <taxon>Pseudonocardiales</taxon>
        <taxon>Pseudonocardiaceae</taxon>
        <taxon>Umezawaea</taxon>
    </lineage>
</organism>
<dbReference type="Pfam" id="PF09346">
    <property type="entry name" value="SMI1_KNR4"/>
    <property type="match status" value="1"/>
</dbReference>